<reference evidence="2 3" key="1">
    <citation type="submission" date="2009-12" db="EMBL/GenBank/DDBJ databases">
        <title>The draft genome of Batrachochytrium dendrobatidis.</title>
        <authorList>
            <consortium name="US DOE Joint Genome Institute (JGI-PGF)"/>
            <person name="Kuo A."/>
            <person name="Salamov A."/>
            <person name="Schmutz J."/>
            <person name="Lucas S."/>
            <person name="Pitluck S."/>
            <person name="Rosenblum E."/>
            <person name="Stajich J."/>
            <person name="Eisen M."/>
            <person name="Grigoriev I.V."/>
        </authorList>
    </citation>
    <scope>NUCLEOTIDE SEQUENCE [LARGE SCALE GENOMIC DNA]</scope>
    <source>
        <strain evidence="3">JAM81 / FGSC 10211</strain>
    </source>
</reference>
<evidence type="ECO:0000256" key="1">
    <source>
        <dbReference type="SAM" id="MobiDB-lite"/>
    </source>
</evidence>
<evidence type="ECO:0000313" key="2">
    <source>
        <dbReference type="EMBL" id="EGF84186.1"/>
    </source>
</evidence>
<dbReference type="GeneID" id="18242044"/>
<dbReference type="HOGENOM" id="CLU_2922251_0_0_1"/>
<feature type="compositionally biased region" description="Basic residues" evidence="1">
    <location>
        <begin position="47"/>
        <end position="61"/>
    </location>
</feature>
<dbReference type="AlphaFoldDB" id="F4NRT2"/>
<keyword evidence="3" id="KW-1185">Reference proteome</keyword>
<feature type="region of interest" description="Disordered" evidence="1">
    <location>
        <begin position="27"/>
        <end position="61"/>
    </location>
</feature>
<gene>
    <name evidence="2" type="ORF">BATDEDRAFT_85386</name>
</gene>
<protein>
    <submittedName>
        <fullName evidence="2">Uncharacterized protein</fullName>
    </submittedName>
</protein>
<evidence type="ECO:0000313" key="3">
    <source>
        <dbReference type="Proteomes" id="UP000007241"/>
    </source>
</evidence>
<name>F4NRT2_BATDJ</name>
<dbReference type="Proteomes" id="UP000007241">
    <property type="component" value="Unassembled WGS sequence"/>
</dbReference>
<dbReference type="RefSeq" id="XP_006676366.1">
    <property type="nucleotide sequence ID" value="XM_006676303.1"/>
</dbReference>
<proteinExistence type="predicted"/>
<dbReference type="EMBL" id="GL882879">
    <property type="protein sequence ID" value="EGF84186.1"/>
    <property type="molecule type" value="Genomic_DNA"/>
</dbReference>
<organism evidence="2 3">
    <name type="scientific">Batrachochytrium dendrobatidis (strain JAM81 / FGSC 10211)</name>
    <name type="common">Frog chytrid fungus</name>
    <dbReference type="NCBI Taxonomy" id="684364"/>
    <lineage>
        <taxon>Eukaryota</taxon>
        <taxon>Fungi</taxon>
        <taxon>Fungi incertae sedis</taxon>
        <taxon>Chytridiomycota</taxon>
        <taxon>Chytridiomycota incertae sedis</taxon>
        <taxon>Chytridiomycetes</taxon>
        <taxon>Rhizophydiales</taxon>
        <taxon>Rhizophydiales incertae sedis</taxon>
        <taxon>Batrachochytrium</taxon>
    </lineage>
</organism>
<dbReference type="InParanoid" id="F4NRT2"/>
<sequence length="61" mass="6636">MIEGAIVKSQPILFTGTHACTDLDMYTTQQPLEDPAPAPKRNDGRSKRPAAKIHGMKSVKS</sequence>
<accession>F4NRT2</accession>